<evidence type="ECO:0000313" key="2">
    <source>
        <dbReference type="Proteomes" id="UP000836387"/>
    </source>
</evidence>
<dbReference type="EMBL" id="CADEHS020000005">
    <property type="protein sequence ID" value="CAG9941574.1"/>
    <property type="molecule type" value="Genomic_DNA"/>
</dbReference>
<name>A0ACA9TKW0_BIOOC</name>
<reference evidence="1" key="2">
    <citation type="submission" date="2021-10" db="EMBL/GenBank/DDBJ databases">
        <authorList>
            <person name="Piombo E."/>
        </authorList>
    </citation>
    <scope>NUCLEOTIDE SEQUENCE</scope>
</reference>
<gene>
    <name evidence="1" type="ORF">CRV2_00003005</name>
</gene>
<dbReference type="Proteomes" id="UP000836387">
    <property type="component" value="Unassembled WGS sequence"/>
</dbReference>
<proteinExistence type="predicted"/>
<evidence type="ECO:0000313" key="1">
    <source>
        <dbReference type="EMBL" id="CAG9941574.1"/>
    </source>
</evidence>
<sequence>MRTMGLSKEILFLASVLLGITSTTSGLPITARGLVARNGIGNTHTTENPVETRDDSGYIKSRVDDEYGVFQKRSSRTAAPKKAVVAKKGAIPKKTAVPKKAAIPKKLVVPKKPVVPKKAAVPKKPAQKKPAVPKKPTVISQGKVNVGSQRTAQSKGSTNGKVSMCRRMSDNSGNPPTSCTITPGFKVGGDSKFDTLEEGKLVPGAKPNPAPEPAPQPAASGSSSFVVKGGFGKLKEGQSVPTSKTPTPVPAPAPAPAPASASAPAPATDSSESAKAEEKKMKNLKLVIGNGKEAQDKRLELGILNLYSQNE</sequence>
<accession>A0ACA9TKW0</accession>
<comment type="caution">
    <text evidence="1">The sequence shown here is derived from an EMBL/GenBank/DDBJ whole genome shotgun (WGS) entry which is preliminary data.</text>
</comment>
<reference evidence="1" key="1">
    <citation type="submission" date="2020-04" db="EMBL/GenBank/DDBJ databases">
        <authorList>
            <person name="Broberg M."/>
        </authorList>
    </citation>
    <scope>NUCLEOTIDE SEQUENCE</scope>
</reference>
<protein>
    <submittedName>
        <fullName evidence="1">Uncharacterized protein</fullName>
    </submittedName>
</protein>
<keyword evidence="2" id="KW-1185">Reference proteome</keyword>
<organism evidence="1 2">
    <name type="scientific">Clonostachys rosea f. rosea IK726</name>
    <dbReference type="NCBI Taxonomy" id="1349383"/>
    <lineage>
        <taxon>Eukaryota</taxon>
        <taxon>Fungi</taxon>
        <taxon>Dikarya</taxon>
        <taxon>Ascomycota</taxon>
        <taxon>Pezizomycotina</taxon>
        <taxon>Sordariomycetes</taxon>
        <taxon>Hypocreomycetidae</taxon>
        <taxon>Hypocreales</taxon>
        <taxon>Bionectriaceae</taxon>
        <taxon>Clonostachys</taxon>
    </lineage>
</organism>